<keyword evidence="3" id="KW-1185">Reference proteome</keyword>
<dbReference type="Proteomes" id="UP000011750">
    <property type="component" value="Chromosome A07"/>
</dbReference>
<reference evidence="2 3" key="1">
    <citation type="journal article" date="2011" name="Nat. Genet.">
        <title>The genome of the mesopolyploid crop species Brassica rapa.</title>
        <authorList>
            <consortium name="Brassica rapa Genome Sequencing Project Consortium"/>
            <person name="Wang X."/>
            <person name="Wang H."/>
            <person name="Wang J."/>
            <person name="Sun R."/>
            <person name="Wu J."/>
            <person name="Liu S."/>
            <person name="Bai Y."/>
            <person name="Mun J.H."/>
            <person name="Bancroft I."/>
            <person name="Cheng F."/>
            <person name="Huang S."/>
            <person name="Li X."/>
            <person name="Hua W."/>
            <person name="Wang J."/>
            <person name="Wang X."/>
            <person name="Freeling M."/>
            <person name="Pires J.C."/>
            <person name="Paterson A.H."/>
            <person name="Chalhoub B."/>
            <person name="Wang B."/>
            <person name="Hayward A."/>
            <person name="Sharpe A.G."/>
            <person name="Park B.S."/>
            <person name="Weisshaar B."/>
            <person name="Liu B."/>
            <person name="Li B."/>
            <person name="Liu B."/>
            <person name="Tong C."/>
            <person name="Song C."/>
            <person name="Duran C."/>
            <person name="Peng C."/>
            <person name="Geng C."/>
            <person name="Koh C."/>
            <person name="Lin C."/>
            <person name="Edwards D."/>
            <person name="Mu D."/>
            <person name="Shen D."/>
            <person name="Soumpourou E."/>
            <person name="Li F."/>
            <person name="Fraser F."/>
            <person name="Conant G."/>
            <person name="Lassalle G."/>
            <person name="King G.J."/>
            <person name="Bonnema G."/>
            <person name="Tang H."/>
            <person name="Wang H."/>
            <person name="Belcram H."/>
            <person name="Zhou H."/>
            <person name="Hirakawa H."/>
            <person name="Abe H."/>
            <person name="Guo H."/>
            <person name="Wang H."/>
            <person name="Jin H."/>
            <person name="Parkin I.A."/>
            <person name="Batley J."/>
            <person name="Kim J.S."/>
            <person name="Just J."/>
            <person name="Li J."/>
            <person name="Xu J."/>
            <person name="Deng J."/>
            <person name="Kim J.A."/>
            <person name="Li J."/>
            <person name="Yu J."/>
            <person name="Meng J."/>
            <person name="Wang J."/>
            <person name="Min J."/>
            <person name="Poulain J."/>
            <person name="Wang J."/>
            <person name="Hatakeyama K."/>
            <person name="Wu K."/>
            <person name="Wang L."/>
            <person name="Fang L."/>
            <person name="Trick M."/>
            <person name="Links M.G."/>
            <person name="Zhao M."/>
            <person name="Jin M."/>
            <person name="Ramchiary N."/>
            <person name="Drou N."/>
            <person name="Berkman P.J."/>
            <person name="Cai Q."/>
            <person name="Huang Q."/>
            <person name="Li R."/>
            <person name="Tabata S."/>
            <person name="Cheng S."/>
            <person name="Zhang S."/>
            <person name="Zhang S."/>
            <person name="Huang S."/>
            <person name="Sato S."/>
            <person name="Sun S."/>
            <person name="Kwon S.J."/>
            <person name="Choi S.R."/>
            <person name="Lee T.H."/>
            <person name="Fan W."/>
            <person name="Zhao X."/>
            <person name="Tan X."/>
            <person name="Xu X."/>
            <person name="Wang Y."/>
            <person name="Qiu Y."/>
            <person name="Yin Y."/>
            <person name="Li Y."/>
            <person name="Du Y."/>
            <person name="Liao Y."/>
            <person name="Lim Y."/>
            <person name="Narusaka Y."/>
            <person name="Wang Y."/>
            <person name="Wang Z."/>
            <person name="Li Z."/>
            <person name="Wang Z."/>
            <person name="Xiong Z."/>
            <person name="Zhang Z."/>
        </authorList>
    </citation>
    <scope>NUCLEOTIDE SEQUENCE [LARGE SCALE GENOMIC DNA]</scope>
    <source>
        <strain evidence="2 3">cv. Chiifu-401-42</strain>
    </source>
</reference>
<evidence type="ECO:0000313" key="2">
    <source>
        <dbReference type="EnsemblPlants" id="Bra012192.1-P"/>
    </source>
</evidence>
<reference evidence="2" key="3">
    <citation type="submission" date="2023-03" db="UniProtKB">
        <authorList>
            <consortium name="EnsemblPlants"/>
        </authorList>
    </citation>
    <scope>IDENTIFICATION</scope>
    <source>
        <strain evidence="2">cv. Chiifu-401-42</strain>
    </source>
</reference>
<name>M4D6T2_BRACM</name>
<feature type="compositionally biased region" description="Polar residues" evidence="1">
    <location>
        <begin position="1"/>
        <end position="10"/>
    </location>
</feature>
<dbReference type="Gramene" id="Bra012192.1">
    <property type="protein sequence ID" value="Bra012192.1-P"/>
    <property type="gene ID" value="Bra012192"/>
</dbReference>
<sequence length="148" mass="16162">MNSNSKSTVCGNLISKKPNRKSGVSSAELVNRTGKTGVSPPNGKAVVFSDVPIKHSGGTGQMKNLELRLLTTLMLVLDVFLCLPEFKHWHGEVKANLAAACLIPFLCSKIIKNDNLDELKEPVMARSVQCIMGNGKNHIAFKRIHRPN</sequence>
<accession>M4D6T2</accession>
<dbReference type="EnsemblPlants" id="Bra012192.1">
    <property type="protein sequence ID" value="Bra012192.1-P"/>
    <property type="gene ID" value="Bra012192"/>
</dbReference>
<organism evidence="2 3">
    <name type="scientific">Brassica campestris</name>
    <name type="common">Field mustard</name>
    <dbReference type="NCBI Taxonomy" id="3711"/>
    <lineage>
        <taxon>Eukaryota</taxon>
        <taxon>Viridiplantae</taxon>
        <taxon>Streptophyta</taxon>
        <taxon>Embryophyta</taxon>
        <taxon>Tracheophyta</taxon>
        <taxon>Spermatophyta</taxon>
        <taxon>Magnoliopsida</taxon>
        <taxon>eudicotyledons</taxon>
        <taxon>Gunneridae</taxon>
        <taxon>Pentapetalae</taxon>
        <taxon>rosids</taxon>
        <taxon>malvids</taxon>
        <taxon>Brassicales</taxon>
        <taxon>Brassicaceae</taxon>
        <taxon>Brassiceae</taxon>
        <taxon>Brassica</taxon>
    </lineage>
</organism>
<feature type="region of interest" description="Disordered" evidence="1">
    <location>
        <begin position="1"/>
        <end position="26"/>
    </location>
</feature>
<dbReference type="AlphaFoldDB" id="M4D6T2"/>
<reference evidence="2 3" key="2">
    <citation type="journal article" date="2018" name="Hortic Res">
        <title>Improved Brassica rapa reference genome by single-molecule sequencing and chromosome conformation capture technologies.</title>
        <authorList>
            <person name="Zhang L."/>
            <person name="Cai X."/>
            <person name="Wu J."/>
            <person name="Liu M."/>
            <person name="Grob S."/>
            <person name="Cheng F."/>
            <person name="Liang J."/>
            <person name="Cai C."/>
            <person name="Liu Z."/>
            <person name="Liu B."/>
            <person name="Wang F."/>
            <person name="Li S."/>
            <person name="Liu F."/>
            <person name="Li X."/>
            <person name="Cheng L."/>
            <person name="Yang W."/>
            <person name="Li M.H."/>
            <person name="Grossniklaus U."/>
            <person name="Zheng H."/>
            <person name="Wang X."/>
        </authorList>
    </citation>
    <scope>NUCLEOTIDE SEQUENCE [LARGE SCALE GENOMIC DNA]</scope>
    <source>
        <strain evidence="2 3">cv. Chiifu-401-42</strain>
    </source>
</reference>
<evidence type="ECO:0000313" key="3">
    <source>
        <dbReference type="Proteomes" id="UP000011750"/>
    </source>
</evidence>
<evidence type="ECO:0000256" key="1">
    <source>
        <dbReference type="SAM" id="MobiDB-lite"/>
    </source>
</evidence>
<dbReference type="InParanoid" id="M4D6T2"/>
<dbReference type="HOGENOM" id="CLU_1761343_0_0_1"/>
<proteinExistence type="predicted"/>
<protein>
    <submittedName>
        <fullName evidence="2">Uncharacterized protein</fullName>
    </submittedName>
</protein>